<dbReference type="RefSeq" id="WP_081770814.1">
    <property type="nucleotide sequence ID" value="NZ_JBOK01000022.1"/>
</dbReference>
<dbReference type="InterPro" id="IPR000639">
    <property type="entry name" value="Epox_hydrolase-like"/>
</dbReference>
<dbReference type="PANTHER" id="PTHR43689:SF8">
    <property type="entry name" value="ALPHA_BETA-HYDROLASES SUPERFAMILY PROTEIN"/>
    <property type="match status" value="1"/>
</dbReference>
<keyword evidence="3" id="KW-1185">Reference proteome</keyword>
<keyword evidence="2" id="KW-0378">Hydrolase</keyword>
<dbReference type="PATRIC" id="fig|1457173.3.peg.3128"/>
<dbReference type="InterPro" id="IPR000073">
    <property type="entry name" value="AB_hydrolase_1"/>
</dbReference>
<dbReference type="Proteomes" id="UP000020766">
    <property type="component" value="Unassembled WGS sequence"/>
</dbReference>
<evidence type="ECO:0000259" key="1">
    <source>
        <dbReference type="Pfam" id="PF00561"/>
    </source>
</evidence>
<organism evidence="2 3">
    <name type="scientific">Comamonas aquatica DA1877</name>
    <dbReference type="NCBI Taxonomy" id="1457173"/>
    <lineage>
        <taxon>Bacteria</taxon>
        <taxon>Pseudomonadati</taxon>
        <taxon>Pseudomonadota</taxon>
        <taxon>Betaproteobacteria</taxon>
        <taxon>Burkholderiales</taxon>
        <taxon>Comamonadaceae</taxon>
        <taxon>Comamonas</taxon>
    </lineage>
</organism>
<dbReference type="Gene3D" id="3.40.50.1820">
    <property type="entry name" value="alpha/beta hydrolase"/>
    <property type="match status" value="1"/>
</dbReference>
<dbReference type="PRINTS" id="PR00412">
    <property type="entry name" value="EPOXHYDRLASE"/>
</dbReference>
<protein>
    <submittedName>
        <fullName evidence="2">Alpha/beta hydrolase</fullName>
    </submittedName>
</protein>
<reference evidence="2 3" key="1">
    <citation type="submission" date="2014-01" db="EMBL/GenBank/DDBJ databases">
        <title>Interspecies Systems Biology Uncovers Metabolites Affecting C. elegans Gene Expression and Life History Traits.</title>
        <authorList>
            <person name="Watson E."/>
            <person name="Macneil L.T."/>
            <person name="Ritter A.D."/>
            <person name="Yilmaz L.S."/>
            <person name="Rosebrock A.P."/>
            <person name="Caudy A.A."/>
            <person name="Walhout A.J."/>
        </authorList>
    </citation>
    <scope>NUCLEOTIDE SEQUENCE [LARGE SCALE GENOMIC DNA]</scope>
    <source>
        <strain evidence="2 3">DA1877</strain>
    </source>
</reference>
<dbReference type="PANTHER" id="PTHR43689">
    <property type="entry name" value="HYDROLASE"/>
    <property type="match status" value="1"/>
</dbReference>
<sequence length="311" mass="33316">MTAEPAEDVPVWVPWAGPQADYEAVAAGTVLSCEVQHWLLQAQRVEHPHAGGAVVLHHWAATVPNGLAPVVLFHGGSGSWTHWVRSIGPLIEAGHDVWAVDLPGFGDSAPLPGVIDADGMLPGLAQMLEAQFPLQAVRLVGFSFGGMTAGMLAAAYPHLVQQLVVVGAPGIGLTDKHPFRLKGWRHLEAAQAQLAHHVFNIGALMLHDATRIDRDTVALHVHNVWRDRLPRRRISSTDILVRSLAQVECPVAAIYGAEDALYPGTLDQVAACMAAAARQWQGLQRVAGAGHWVQYEQPAAFHAVLLPLLAG</sequence>
<evidence type="ECO:0000313" key="2">
    <source>
        <dbReference type="EMBL" id="EXU78975.1"/>
    </source>
</evidence>
<proteinExistence type="predicted"/>
<dbReference type="PRINTS" id="PR00111">
    <property type="entry name" value="ABHYDROLASE"/>
</dbReference>
<dbReference type="InterPro" id="IPR029058">
    <property type="entry name" value="AB_hydrolase_fold"/>
</dbReference>
<dbReference type="Pfam" id="PF00561">
    <property type="entry name" value="Abhydrolase_1"/>
    <property type="match status" value="1"/>
</dbReference>
<feature type="domain" description="AB hydrolase-1" evidence="1">
    <location>
        <begin position="69"/>
        <end position="183"/>
    </location>
</feature>
<gene>
    <name evidence="2" type="ORF">AX13_08560</name>
</gene>
<dbReference type="GO" id="GO:0016787">
    <property type="term" value="F:hydrolase activity"/>
    <property type="evidence" value="ECO:0007669"/>
    <property type="project" value="UniProtKB-KW"/>
</dbReference>
<name>A0A014NYL0_9BURK</name>
<dbReference type="STRING" id="225991.MA05_12990"/>
<dbReference type="SUPFAM" id="SSF53474">
    <property type="entry name" value="alpha/beta-Hydrolases"/>
    <property type="match status" value="1"/>
</dbReference>
<dbReference type="EMBL" id="JBOK01000022">
    <property type="protein sequence ID" value="EXU78975.1"/>
    <property type="molecule type" value="Genomic_DNA"/>
</dbReference>
<accession>A0A014NYL0</accession>
<evidence type="ECO:0000313" key="3">
    <source>
        <dbReference type="Proteomes" id="UP000020766"/>
    </source>
</evidence>
<comment type="caution">
    <text evidence="2">The sequence shown here is derived from an EMBL/GenBank/DDBJ whole genome shotgun (WGS) entry which is preliminary data.</text>
</comment>
<dbReference type="AlphaFoldDB" id="A0A014NYL0"/>